<dbReference type="AlphaFoldDB" id="A0A1E4SBZ9"/>
<feature type="compositionally biased region" description="Basic and acidic residues" evidence="1">
    <location>
        <begin position="93"/>
        <end position="108"/>
    </location>
</feature>
<feature type="region of interest" description="Disordered" evidence="1">
    <location>
        <begin position="91"/>
        <end position="116"/>
    </location>
</feature>
<proteinExistence type="predicted"/>
<dbReference type="Proteomes" id="UP000094285">
    <property type="component" value="Unassembled WGS sequence"/>
</dbReference>
<protein>
    <submittedName>
        <fullName evidence="2">Uncharacterized protein</fullName>
    </submittedName>
</protein>
<evidence type="ECO:0000313" key="2">
    <source>
        <dbReference type="EMBL" id="ODV77029.1"/>
    </source>
</evidence>
<evidence type="ECO:0000256" key="1">
    <source>
        <dbReference type="SAM" id="MobiDB-lite"/>
    </source>
</evidence>
<gene>
    <name evidence="2" type="ORF">CANTADRAFT_323180</name>
</gene>
<dbReference type="GeneID" id="30982585"/>
<accession>A0A1E4SBZ9</accession>
<reference evidence="3" key="1">
    <citation type="submission" date="2016-05" db="EMBL/GenBank/DDBJ databases">
        <title>Comparative genomics of biotechnologically important yeasts.</title>
        <authorList>
            <consortium name="DOE Joint Genome Institute"/>
            <person name="Riley R."/>
            <person name="Haridas S."/>
            <person name="Wolfe K.H."/>
            <person name="Lopes M.R."/>
            <person name="Hittinger C.T."/>
            <person name="Goker M."/>
            <person name="Salamov A."/>
            <person name="Wisecaver J."/>
            <person name="Long T.M."/>
            <person name="Aerts A.L."/>
            <person name="Barry K."/>
            <person name="Choi C."/>
            <person name="Clum A."/>
            <person name="Coughlan A.Y."/>
            <person name="Deshpande S."/>
            <person name="Douglass A.P."/>
            <person name="Hanson S.J."/>
            <person name="Klenk H.-P."/>
            <person name="Labutti K."/>
            <person name="Lapidus A."/>
            <person name="Lindquist E."/>
            <person name="Lipzen A."/>
            <person name="Meier-Kolthoff J.P."/>
            <person name="Ohm R.A."/>
            <person name="Otillar R.P."/>
            <person name="Pangilinan J."/>
            <person name="Peng Y."/>
            <person name="Rokas A."/>
            <person name="Rosa C.A."/>
            <person name="Scheuner C."/>
            <person name="Sibirny A.A."/>
            <person name="Slot J.C."/>
            <person name="Stielow J.B."/>
            <person name="Sun H."/>
            <person name="Kurtzman C.P."/>
            <person name="Blackwell M."/>
            <person name="Grigoriev I.V."/>
            <person name="Jeffries T.W."/>
        </authorList>
    </citation>
    <scope>NUCLEOTIDE SEQUENCE [LARGE SCALE GENOMIC DNA]</scope>
    <source>
        <strain evidence="3">NRRL Y-17324</strain>
    </source>
</reference>
<dbReference type="EMBL" id="KV453916">
    <property type="protein sequence ID" value="ODV77029.1"/>
    <property type="molecule type" value="Genomic_DNA"/>
</dbReference>
<dbReference type="RefSeq" id="XP_020062151.1">
    <property type="nucleotide sequence ID" value="XM_020208448.1"/>
</dbReference>
<keyword evidence="3" id="KW-1185">Reference proteome</keyword>
<sequence length="116" mass="12638">MRGQLDFFHGRKWGSLAREEVGRVVVSTGRCALRLRGAEGGSDGARGGRPGVPWRQERLGRLVKAGPIGHASGTTPWQLFAHIPEKMIGWQSRSEHPGTPKIWQKELDGAGSTLDS</sequence>
<organism evidence="2 3">
    <name type="scientific">Suhomyces tanzawaensis NRRL Y-17324</name>
    <dbReference type="NCBI Taxonomy" id="984487"/>
    <lineage>
        <taxon>Eukaryota</taxon>
        <taxon>Fungi</taxon>
        <taxon>Dikarya</taxon>
        <taxon>Ascomycota</taxon>
        <taxon>Saccharomycotina</taxon>
        <taxon>Pichiomycetes</taxon>
        <taxon>Debaryomycetaceae</taxon>
        <taxon>Suhomyces</taxon>
    </lineage>
</organism>
<name>A0A1E4SBZ9_9ASCO</name>
<evidence type="ECO:0000313" key="3">
    <source>
        <dbReference type="Proteomes" id="UP000094285"/>
    </source>
</evidence>